<dbReference type="EMBL" id="JBHRSS010000003">
    <property type="protein sequence ID" value="MFC3104225.1"/>
    <property type="molecule type" value="Genomic_DNA"/>
</dbReference>
<dbReference type="InterPro" id="IPR005119">
    <property type="entry name" value="LysR_subst-bd"/>
</dbReference>
<dbReference type="SUPFAM" id="SSF46785">
    <property type="entry name" value="Winged helix' DNA-binding domain"/>
    <property type="match status" value="1"/>
</dbReference>
<name>A0ABV7ENC0_9GAMM</name>
<dbReference type="InterPro" id="IPR036388">
    <property type="entry name" value="WH-like_DNA-bd_sf"/>
</dbReference>
<dbReference type="SUPFAM" id="SSF53850">
    <property type="entry name" value="Periplasmic binding protein-like II"/>
    <property type="match status" value="1"/>
</dbReference>
<keyword evidence="7" id="KW-1185">Reference proteome</keyword>
<dbReference type="RefSeq" id="WP_380689001.1">
    <property type="nucleotide sequence ID" value="NZ_JBHRSS010000003.1"/>
</dbReference>
<comment type="similarity">
    <text evidence="1">Belongs to the LysR transcriptional regulatory family.</text>
</comment>
<evidence type="ECO:0000256" key="4">
    <source>
        <dbReference type="ARBA" id="ARBA00023163"/>
    </source>
</evidence>
<dbReference type="Pfam" id="PF03466">
    <property type="entry name" value="LysR_substrate"/>
    <property type="match status" value="1"/>
</dbReference>
<evidence type="ECO:0000256" key="2">
    <source>
        <dbReference type="ARBA" id="ARBA00023015"/>
    </source>
</evidence>
<protein>
    <submittedName>
        <fullName evidence="6">LysR substrate-binding domain-containing protein</fullName>
    </submittedName>
</protein>
<dbReference type="InterPro" id="IPR036390">
    <property type="entry name" value="WH_DNA-bd_sf"/>
</dbReference>
<evidence type="ECO:0000313" key="6">
    <source>
        <dbReference type="EMBL" id="MFC3104225.1"/>
    </source>
</evidence>
<gene>
    <name evidence="6" type="ORF">ACFOSU_09990</name>
</gene>
<dbReference type="Gene3D" id="1.10.10.10">
    <property type="entry name" value="Winged helix-like DNA-binding domain superfamily/Winged helix DNA-binding domain"/>
    <property type="match status" value="1"/>
</dbReference>
<evidence type="ECO:0000256" key="3">
    <source>
        <dbReference type="ARBA" id="ARBA00023125"/>
    </source>
</evidence>
<accession>A0ABV7ENC0</accession>
<dbReference type="PANTHER" id="PTHR30126:SF94">
    <property type="entry name" value="LYSR FAMILY TRANSCRIPTIONAL REGULATOR"/>
    <property type="match status" value="1"/>
</dbReference>
<dbReference type="PRINTS" id="PR00039">
    <property type="entry name" value="HTHLYSR"/>
</dbReference>
<dbReference type="PANTHER" id="PTHR30126">
    <property type="entry name" value="HTH-TYPE TRANSCRIPTIONAL REGULATOR"/>
    <property type="match status" value="1"/>
</dbReference>
<keyword evidence="4" id="KW-0804">Transcription</keyword>
<evidence type="ECO:0000313" key="7">
    <source>
        <dbReference type="Proteomes" id="UP001595462"/>
    </source>
</evidence>
<keyword evidence="3" id="KW-0238">DNA-binding</keyword>
<dbReference type="Proteomes" id="UP001595462">
    <property type="component" value="Unassembled WGS sequence"/>
</dbReference>
<keyword evidence="2" id="KW-0805">Transcription regulation</keyword>
<feature type="domain" description="HTH lysR-type" evidence="5">
    <location>
        <begin position="6"/>
        <end position="63"/>
    </location>
</feature>
<sequence length="303" mass="31854">MAITRFTLRQLEIFATVVRTGQVKRAAQALHLSQGAVSQAIRELADALDVALFERQGRTIVPTAAARQLLQLTAAPMATLDDVAGQFGPAGPSQQLAGDIRLAASSTITRYILPAALAALRRSHPALSITVISGNSANVEERVAALDADIGFIEGPSQRDDLDAAAWGTDTLQIIAPHDYATDTVSIDALDMHPWVARERGSGTRAVFEQNLALAGYAAPRASLVIDDSGAIVRAVAAGAGLACVSRRAATRASSTSPAVQFIELTGLSLARPLWRVQRAAPGRAPLLDRFLGVLDIALADAR</sequence>
<dbReference type="PROSITE" id="PS50931">
    <property type="entry name" value="HTH_LYSR"/>
    <property type="match status" value="1"/>
</dbReference>
<reference evidence="7" key="1">
    <citation type="journal article" date="2019" name="Int. J. Syst. Evol. Microbiol.">
        <title>The Global Catalogue of Microorganisms (GCM) 10K type strain sequencing project: providing services to taxonomists for standard genome sequencing and annotation.</title>
        <authorList>
            <consortium name="The Broad Institute Genomics Platform"/>
            <consortium name="The Broad Institute Genome Sequencing Center for Infectious Disease"/>
            <person name="Wu L."/>
            <person name="Ma J."/>
        </authorList>
    </citation>
    <scope>NUCLEOTIDE SEQUENCE [LARGE SCALE GENOMIC DNA]</scope>
    <source>
        <strain evidence="7">KCTC 52640</strain>
    </source>
</reference>
<dbReference type="Pfam" id="PF00126">
    <property type="entry name" value="HTH_1"/>
    <property type="match status" value="1"/>
</dbReference>
<dbReference type="Gene3D" id="3.40.190.290">
    <property type="match status" value="1"/>
</dbReference>
<dbReference type="InterPro" id="IPR000847">
    <property type="entry name" value="LysR_HTH_N"/>
</dbReference>
<comment type="caution">
    <text evidence="6">The sequence shown here is derived from an EMBL/GenBank/DDBJ whole genome shotgun (WGS) entry which is preliminary data.</text>
</comment>
<evidence type="ECO:0000256" key="1">
    <source>
        <dbReference type="ARBA" id="ARBA00009437"/>
    </source>
</evidence>
<evidence type="ECO:0000259" key="5">
    <source>
        <dbReference type="PROSITE" id="PS50931"/>
    </source>
</evidence>
<proteinExistence type="inferred from homology"/>
<organism evidence="6 7">
    <name type="scientific">Salinisphaera aquimarina</name>
    <dbReference type="NCBI Taxonomy" id="2094031"/>
    <lineage>
        <taxon>Bacteria</taxon>
        <taxon>Pseudomonadati</taxon>
        <taxon>Pseudomonadota</taxon>
        <taxon>Gammaproteobacteria</taxon>
        <taxon>Salinisphaerales</taxon>
        <taxon>Salinisphaeraceae</taxon>
        <taxon>Salinisphaera</taxon>
    </lineage>
</organism>